<dbReference type="RefSeq" id="WP_284250327.1">
    <property type="nucleotide sequence ID" value="NZ_BSUM01000001.1"/>
</dbReference>
<dbReference type="PANTHER" id="PTHR12526">
    <property type="entry name" value="GLYCOSYLTRANSFERASE"/>
    <property type="match status" value="1"/>
</dbReference>
<dbReference type="Pfam" id="PF13692">
    <property type="entry name" value="Glyco_trans_1_4"/>
    <property type="match status" value="1"/>
</dbReference>
<gene>
    <name evidence="4" type="ORF">GCM10025875_15130</name>
</gene>
<feature type="domain" description="Glycosyltransferase subfamily 4-like N-terminal" evidence="3">
    <location>
        <begin position="32"/>
        <end position="191"/>
    </location>
</feature>
<dbReference type="AlphaFoldDB" id="A0AA37XE60"/>
<dbReference type="PANTHER" id="PTHR12526:SF595">
    <property type="entry name" value="BLL5217 PROTEIN"/>
    <property type="match status" value="1"/>
</dbReference>
<evidence type="ECO:0000256" key="2">
    <source>
        <dbReference type="ARBA" id="ARBA00022679"/>
    </source>
</evidence>
<reference evidence="4" key="1">
    <citation type="journal article" date="2014" name="Int. J. Syst. Evol. Microbiol.">
        <title>Complete genome sequence of Corynebacterium casei LMG S-19264T (=DSM 44701T), isolated from a smear-ripened cheese.</title>
        <authorList>
            <consortium name="US DOE Joint Genome Institute (JGI-PGF)"/>
            <person name="Walter F."/>
            <person name="Albersmeier A."/>
            <person name="Kalinowski J."/>
            <person name="Ruckert C."/>
        </authorList>
    </citation>
    <scope>NUCLEOTIDE SEQUENCE</scope>
    <source>
        <strain evidence="4">NBRC 112290</strain>
    </source>
</reference>
<dbReference type="SUPFAM" id="SSF53756">
    <property type="entry name" value="UDP-Glycosyltransferase/glycogen phosphorylase"/>
    <property type="match status" value="1"/>
</dbReference>
<evidence type="ECO:0000313" key="4">
    <source>
        <dbReference type="EMBL" id="GMA31521.1"/>
    </source>
</evidence>
<dbReference type="Gene3D" id="3.40.50.2000">
    <property type="entry name" value="Glycogen Phosphorylase B"/>
    <property type="match status" value="2"/>
</dbReference>
<dbReference type="Proteomes" id="UP001157161">
    <property type="component" value="Unassembled WGS sequence"/>
</dbReference>
<keyword evidence="1" id="KW-0328">Glycosyltransferase</keyword>
<dbReference type="Pfam" id="PF13439">
    <property type="entry name" value="Glyco_transf_4"/>
    <property type="match status" value="1"/>
</dbReference>
<evidence type="ECO:0000313" key="5">
    <source>
        <dbReference type="Proteomes" id="UP001157161"/>
    </source>
</evidence>
<keyword evidence="2 4" id="KW-0808">Transferase</keyword>
<dbReference type="InterPro" id="IPR028098">
    <property type="entry name" value="Glyco_trans_4-like_N"/>
</dbReference>
<evidence type="ECO:0000256" key="1">
    <source>
        <dbReference type="ARBA" id="ARBA00022676"/>
    </source>
</evidence>
<dbReference type="EMBL" id="BSUM01000001">
    <property type="protein sequence ID" value="GMA31521.1"/>
    <property type="molecule type" value="Genomic_DNA"/>
</dbReference>
<reference evidence="4" key="2">
    <citation type="submission" date="2023-02" db="EMBL/GenBank/DDBJ databases">
        <authorList>
            <person name="Sun Q."/>
            <person name="Mori K."/>
        </authorList>
    </citation>
    <scope>NUCLEOTIDE SEQUENCE</scope>
    <source>
        <strain evidence="4">NBRC 112290</strain>
    </source>
</reference>
<dbReference type="GO" id="GO:0016757">
    <property type="term" value="F:glycosyltransferase activity"/>
    <property type="evidence" value="ECO:0007669"/>
    <property type="project" value="UniProtKB-KW"/>
</dbReference>
<organism evidence="4 5">
    <name type="scientific">Litorihabitans aurantiacus</name>
    <dbReference type="NCBI Taxonomy" id="1930061"/>
    <lineage>
        <taxon>Bacteria</taxon>
        <taxon>Bacillati</taxon>
        <taxon>Actinomycetota</taxon>
        <taxon>Actinomycetes</taxon>
        <taxon>Micrococcales</taxon>
        <taxon>Beutenbergiaceae</taxon>
        <taxon>Litorihabitans</taxon>
    </lineage>
</organism>
<proteinExistence type="predicted"/>
<keyword evidence="5" id="KW-1185">Reference proteome</keyword>
<name>A0AA37XE60_9MICO</name>
<protein>
    <submittedName>
        <fullName evidence="4">Glycosyl transferase family 1</fullName>
    </submittedName>
</protein>
<comment type="caution">
    <text evidence="4">The sequence shown here is derived from an EMBL/GenBank/DDBJ whole genome shotgun (WGS) entry which is preliminary data.</text>
</comment>
<sequence>MRGLGDAGRRPGRLRIAVIAPSRHPLRQPHAGGLEAAVWDRVDSLRRRGHRVHLVAAAGSDFMADSPDALHLPAAHWSGAVSSDTDYPEGYVAVAEAALDRALTHLRRHRADFDVVENHSLHALPLVRAPHLGIPMVTTLHTPPLPAMVEAIREAGPDLGPVLAVSTHTARAWHEHGVHARVLPNAVDTARWALGPGGEDLVWFGRLVPEKGAHVAIRAARLLGRRLVLAGRVGDAGYVREEITPHLGDDVVHVGPLRQRDLAMLVGSSACALVTPLWEEPFGLVLAEALCTGTPVAAFDRGGVREVVAGSPGARLVSPGDVEGLAAAVAALADPTRTARARIRAHALQRFSIERQLDEIVDLHRAAAATPVTAQTPAVVPAASAAAPAVVLGDGDRVPA</sequence>
<accession>A0AA37XE60</accession>
<evidence type="ECO:0000259" key="3">
    <source>
        <dbReference type="Pfam" id="PF13439"/>
    </source>
</evidence>